<accession>A0A8H3HIK0</accession>
<name>A0A8H3HIK0_9AGAM</name>
<dbReference type="EMBL" id="CAJMWV010005843">
    <property type="protein sequence ID" value="CAE6516410.1"/>
    <property type="molecule type" value="Genomic_DNA"/>
</dbReference>
<dbReference type="PROSITE" id="PS50011">
    <property type="entry name" value="PROTEIN_KINASE_DOM"/>
    <property type="match status" value="1"/>
</dbReference>
<dbReference type="AlphaFoldDB" id="A0A8H3HIK0"/>
<evidence type="ECO:0000313" key="2">
    <source>
        <dbReference type="EMBL" id="CAE6516410.1"/>
    </source>
</evidence>
<dbReference type="Proteomes" id="UP000663831">
    <property type="component" value="Unassembled WGS sequence"/>
</dbReference>
<sequence>MLSDFDFSVMSKASSLLFTESSNTRLGSIRWVAPEMLVEETPKRTNESDVYALGMTMLASNQPELICFTFDVTYAGNIHRRGTIPAVPNGL</sequence>
<dbReference type="GO" id="GO:0004672">
    <property type="term" value="F:protein kinase activity"/>
    <property type="evidence" value="ECO:0007669"/>
    <property type="project" value="InterPro"/>
</dbReference>
<proteinExistence type="predicted"/>
<comment type="caution">
    <text evidence="2">The sequence shown here is derived from an EMBL/GenBank/DDBJ whole genome shotgun (WGS) entry which is preliminary data.</text>
</comment>
<evidence type="ECO:0000259" key="1">
    <source>
        <dbReference type="PROSITE" id="PS50011"/>
    </source>
</evidence>
<gene>
    <name evidence="2" type="ORF">RDB_LOCUS137789</name>
</gene>
<organism evidence="2 3">
    <name type="scientific">Rhizoctonia solani</name>
    <dbReference type="NCBI Taxonomy" id="456999"/>
    <lineage>
        <taxon>Eukaryota</taxon>
        <taxon>Fungi</taxon>
        <taxon>Dikarya</taxon>
        <taxon>Basidiomycota</taxon>
        <taxon>Agaricomycotina</taxon>
        <taxon>Agaricomycetes</taxon>
        <taxon>Cantharellales</taxon>
        <taxon>Ceratobasidiaceae</taxon>
        <taxon>Rhizoctonia</taxon>
    </lineage>
</organism>
<dbReference type="Gene3D" id="1.10.510.10">
    <property type="entry name" value="Transferase(Phosphotransferase) domain 1"/>
    <property type="match status" value="1"/>
</dbReference>
<feature type="domain" description="Protein kinase" evidence="1">
    <location>
        <begin position="1"/>
        <end position="91"/>
    </location>
</feature>
<dbReference type="SUPFAM" id="SSF56112">
    <property type="entry name" value="Protein kinase-like (PK-like)"/>
    <property type="match status" value="1"/>
</dbReference>
<evidence type="ECO:0000313" key="3">
    <source>
        <dbReference type="Proteomes" id="UP000663831"/>
    </source>
</evidence>
<dbReference type="InterPro" id="IPR011009">
    <property type="entry name" value="Kinase-like_dom_sf"/>
</dbReference>
<dbReference type="InterPro" id="IPR000719">
    <property type="entry name" value="Prot_kinase_dom"/>
</dbReference>
<reference evidence="2" key="1">
    <citation type="submission" date="2021-01" db="EMBL/GenBank/DDBJ databases">
        <authorList>
            <person name="Kaushik A."/>
        </authorList>
    </citation>
    <scope>NUCLEOTIDE SEQUENCE</scope>
    <source>
        <strain evidence="2">AG3-1AP</strain>
    </source>
</reference>
<protein>
    <recommendedName>
        <fullName evidence="1">Protein kinase domain-containing protein</fullName>
    </recommendedName>
</protein>
<dbReference type="GO" id="GO:0005524">
    <property type="term" value="F:ATP binding"/>
    <property type="evidence" value="ECO:0007669"/>
    <property type="project" value="InterPro"/>
</dbReference>